<dbReference type="KEGG" id="shd:SUTH_00004"/>
<dbReference type="PANTHER" id="PTHR37423">
    <property type="entry name" value="SOLUBLE LYTIC MUREIN TRANSGLYCOSYLASE-RELATED"/>
    <property type="match status" value="1"/>
</dbReference>
<dbReference type="SUPFAM" id="SSF53955">
    <property type="entry name" value="Lysozyme-like"/>
    <property type="match status" value="1"/>
</dbReference>
<keyword evidence="2" id="KW-0472">Membrane</keyword>
<evidence type="ECO:0000259" key="3">
    <source>
        <dbReference type="Pfam" id="PF01464"/>
    </source>
</evidence>
<proteinExistence type="inferred from homology"/>
<feature type="domain" description="Transglycosylase SLT" evidence="3">
    <location>
        <begin position="105"/>
        <end position="186"/>
    </location>
</feature>
<evidence type="ECO:0000256" key="1">
    <source>
        <dbReference type="ARBA" id="ARBA00007734"/>
    </source>
</evidence>
<feature type="transmembrane region" description="Helical" evidence="2">
    <location>
        <begin position="20"/>
        <end position="42"/>
    </location>
</feature>
<evidence type="ECO:0000313" key="5">
    <source>
        <dbReference type="Proteomes" id="UP000031637"/>
    </source>
</evidence>
<dbReference type="RefSeq" id="WP_041096103.1">
    <property type="nucleotide sequence ID" value="NZ_AP012547.1"/>
</dbReference>
<dbReference type="Pfam" id="PF01464">
    <property type="entry name" value="SLT"/>
    <property type="match status" value="1"/>
</dbReference>
<comment type="similarity">
    <text evidence="1">Belongs to the transglycosylase Slt family.</text>
</comment>
<dbReference type="EMBL" id="AP012547">
    <property type="protein sequence ID" value="BAO27824.1"/>
    <property type="molecule type" value="Genomic_DNA"/>
</dbReference>
<evidence type="ECO:0000313" key="4">
    <source>
        <dbReference type="EMBL" id="BAO27824.1"/>
    </source>
</evidence>
<evidence type="ECO:0000256" key="2">
    <source>
        <dbReference type="SAM" id="Phobius"/>
    </source>
</evidence>
<sequence>MTTSFPQKYSLARGAATFLNYLHLDALVTALVFVFVLVVGVTSNFSVTRSIRLALPEFTLSSEETPAPAAPAAQVLTPALAAALDHVVQRYRVAPEALLPVFAAAQAAARERRLDPMLIIAVISVESGFNPFSQSVMGAQGLMQIIPRYHQDKLPKTAPAQPFLDPVTNVRIGAQILQEAIRRQGGLIEGLQYYAGATDDGERGYANKVLAEKLRLEQAARRKDAAGA</sequence>
<dbReference type="AlphaFoldDB" id="W0S9H9"/>
<protein>
    <submittedName>
        <fullName evidence="4">Lytic transglycosylase subunit</fullName>
    </submittedName>
</protein>
<name>W0S9H9_9PROT</name>
<keyword evidence="5" id="KW-1185">Reference proteome</keyword>
<dbReference type="Gene3D" id="1.10.530.10">
    <property type="match status" value="1"/>
</dbReference>
<dbReference type="InterPro" id="IPR023346">
    <property type="entry name" value="Lysozyme-like_dom_sf"/>
</dbReference>
<gene>
    <name evidence="4" type="ORF">SUTH_00004</name>
</gene>
<dbReference type="HOGENOM" id="CLU_052471_2_0_4"/>
<organism evidence="4 5">
    <name type="scientific">Sulfuritalea hydrogenivorans sk43H</name>
    <dbReference type="NCBI Taxonomy" id="1223802"/>
    <lineage>
        <taxon>Bacteria</taxon>
        <taxon>Pseudomonadati</taxon>
        <taxon>Pseudomonadota</taxon>
        <taxon>Betaproteobacteria</taxon>
        <taxon>Nitrosomonadales</taxon>
        <taxon>Sterolibacteriaceae</taxon>
        <taxon>Sulfuritalea</taxon>
    </lineage>
</organism>
<accession>W0S9H9</accession>
<reference evidence="4 5" key="1">
    <citation type="journal article" date="2014" name="Syst. Appl. Microbiol.">
        <title>Complete genomes of freshwater sulfur oxidizers Sulfuricella denitrificans skB26 and Sulfuritalea hydrogenivorans sk43H: genetic insights into the sulfur oxidation pathway of betaproteobacteria.</title>
        <authorList>
            <person name="Watanabe T."/>
            <person name="Kojima H."/>
            <person name="Fukui M."/>
        </authorList>
    </citation>
    <scope>NUCLEOTIDE SEQUENCE [LARGE SCALE GENOMIC DNA]</scope>
    <source>
        <strain evidence="4">DSM22779</strain>
    </source>
</reference>
<dbReference type="Proteomes" id="UP000031637">
    <property type="component" value="Chromosome"/>
</dbReference>
<dbReference type="STRING" id="1223802.SUTH_00004"/>
<keyword evidence="2" id="KW-1133">Transmembrane helix</keyword>
<keyword evidence="2" id="KW-0812">Transmembrane</keyword>
<dbReference type="PANTHER" id="PTHR37423:SF2">
    <property type="entry name" value="MEMBRANE-BOUND LYTIC MUREIN TRANSGLYCOSYLASE C"/>
    <property type="match status" value="1"/>
</dbReference>
<dbReference type="InterPro" id="IPR008258">
    <property type="entry name" value="Transglycosylase_SLT_dom_1"/>
</dbReference>